<dbReference type="AlphaFoldDB" id="A0A518B0C9"/>
<evidence type="ECO:0000313" key="1">
    <source>
        <dbReference type="EMBL" id="QDU60438.1"/>
    </source>
</evidence>
<name>A0A518B0C9_9BACT</name>
<dbReference type="OrthoDB" id="271728at2"/>
<sequence length="250" mass="27410">MAGFLYYLPKTPMGIQADQEQLFGDEWFPELAHLRGRDWSVCGEVRGGPDGGSGIMLAVKSIDLQTARNGYYPDFQTWREVNVGKKPYWVGIQNGNPPTPRDLARRSMVEGAPVELADGNRWVIPSIHVSTTTLPKEFTVSPEGNVSLQVTPAYRDLMDEANIWHDRVETGKSFSLVEFFGYAVGLLNVNYHVGVHEVGMLNVIHTTPSIRNGVIEASLGVPQIIAEIEAQKKMADTQAVGSEVSPGDAA</sequence>
<keyword evidence="2" id="KW-1185">Reference proteome</keyword>
<reference evidence="1 2" key="1">
    <citation type="submission" date="2019-02" db="EMBL/GenBank/DDBJ databases">
        <title>Deep-cultivation of Planctomycetes and their phenomic and genomic characterization uncovers novel biology.</title>
        <authorList>
            <person name="Wiegand S."/>
            <person name="Jogler M."/>
            <person name="Boedeker C."/>
            <person name="Pinto D."/>
            <person name="Vollmers J."/>
            <person name="Rivas-Marin E."/>
            <person name="Kohn T."/>
            <person name="Peeters S.H."/>
            <person name="Heuer A."/>
            <person name="Rast P."/>
            <person name="Oberbeckmann S."/>
            <person name="Bunk B."/>
            <person name="Jeske O."/>
            <person name="Meyerdierks A."/>
            <person name="Storesund J.E."/>
            <person name="Kallscheuer N."/>
            <person name="Luecker S."/>
            <person name="Lage O.M."/>
            <person name="Pohl T."/>
            <person name="Merkel B.J."/>
            <person name="Hornburger P."/>
            <person name="Mueller R.-W."/>
            <person name="Bruemmer F."/>
            <person name="Labrenz M."/>
            <person name="Spormann A.M."/>
            <person name="Op den Camp H."/>
            <person name="Overmann J."/>
            <person name="Amann R."/>
            <person name="Jetten M.S.M."/>
            <person name="Mascher T."/>
            <person name="Medema M.H."/>
            <person name="Devos D.P."/>
            <person name="Kaster A.-K."/>
            <person name="Ovreas L."/>
            <person name="Rohde M."/>
            <person name="Galperin M.Y."/>
            <person name="Jogler C."/>
        </authorList>
    </citation>
    <scope>NUCLEOTIDE SEQUENCE [LARGE SCALE GENOMIC DNA]</scope>
    <source>
        <strain evidence="1 2">Pan216</strain>
    </source>
</reference>
<protein>
    <submittedName>
        <fullName evidence="1">Uncharacterized protein</fullName>
    </submittedName>
</protein>
<dbReference type="EMBL" id="CP036279">
    <property type="protein sequence ID" value="QDU60438.1"/>
    <property type="molecule type" value="Genomic_DNA"/>
</dbReference>
<organism evidence="1 2">
    <name type="scientific">Kolteria novifilia</name>
    <dbReference type="NCBI Taxonomy" id="2527975"/>
    <lineage>
        <taxon>Bacteria</taxon>
        <taxon>Pseudomonadati</taxon>
        <taxon>Planctomycetota</taxon>
        <taxon>Planctomycetia</taxon>
        <taxon>Kolteriales</taxon>
        <taxon>Kolteriaceae</taxon>
        <taxon>Kolteria</taxon>
    </lineage>
</organism>
<dbReference type="KEGG" id="knv:Pan216_12770"/>
<gene>
    <name evidence="1" type="ORF">Pan216_12770</name>
</gene>
<dbReference type="Proteomes" id="UP000317093">
    <property type="component" value="Chromosome"/>
</dbReference>
<evidence type="ECO:0000313" key="2">
    <source>
        <dbReference type="Proteomes" id="UP000317093"/>
    </source>
</evidence>
<proteinExistence type="predicted"/>
<dbReference type="RefSeq" id="WP_145256260.1">
    <property type="nucleotide sequence ID" value="NZ_CP036279.1"/>
</dbReference>
<accession>A0A518B0C9</accession>